<dbReference type="AlphaFoldDB" id="A0A1E3BT48"/>
<dbReference type="VEuPathDB" id="FungiDB:SI65_01732"/>
<sequence length="122" mass="13831">MNLYELSADEKPSILFRVECLASTSFKTRGDLCAQRTIHGGAPRRHDLDNHLSWERRPTGLPSFSNGWRRTMRRRKMLEDSGEKDMVVIAVWTKDLTGVYSAKKVALMLGYPDAVAKGYPTT</sequence>
<accession>A0A1E3BT48</accession>
<keyword evidence="2" id="KW-1185">Reference proteome</keyword>
<dbReference type="OrthoDB" id="5383867at2759"/>
<organism evidence="1 2">
    <name type="scientific">Aspergillus cristatus</name>
    <name type="common">Chinese Fuzhuan brick tea-fermentation fungus</name>
    <name type="synonym">Eurotium cristatum</name>
    <dbReference type="NCBI Taxonomy" id="573508"/>
    <lineage>
        <taxon>Eukaryota</taxon>
        <taxon>Fungi</taxon>
        <taxon>Dikarya</taxon>
        <taxon>Ascomycota</taxon>
        <taxon>Pezizomycotina</taxon>
        <taxon>Eurotiomycetes</taxon>
        <taxon>Eurotiomycetidae</taxon>
        <taxon>Eurotiales</taxon>
        <taxon>Aspergillaceae</taxon>
        <taxon>Aspergillus</taxon>
        <taxon>Aspergillus subgen. Aspergillus</taxon>
    </lineage>
</organism>
<name>A0A1E3BT48_ASPCR</name>
<dbReference type="EMBL" id="JXNT01000001">
    <property type="protein sequence ID" value="ODM24142.1"/>
    <property type="molecule type" value="Genomic_DNA"/>
</dbReference>
<comment type="caution">
    <text evidence="1">The sequence shown here is derived from an EMBL/GenBank/DDBJ whole genome shotgun (WGS) entry which is preliminary data.</text>
</comment>
<evidence type="ECO:0000313" key="1">
    <source>
        <dbReference type="EMBL" id="ODM24142.1"/>
    </source>
</evidence>
<dbReference type="Proteomes" id="UP000094569">
    <property type="component" value="Unassembled WGS sequence"/>
</dbReference>
<evidence type="ECO:0000313" key="2">
    <source>
        <dbReference type="Proteomes" id="UP000094569"/>
    </source>
</evidence>
<gene>
    <name evidence="1" type="ORF">SI65_01732</name>
</gene>
<proteinExistence type="predicted"/>
<protein>
    <submittedName>
        <fullName evidence="1">Uncharacterized protein</fullName>
    </submittedName>
</protein>
<reference evidence="1 2" key="1">
    <citation type="journal article" date="2016" name="BMC Genomics">
        <title>Comparative genomic and transcriptomic analyses of the Fuzhuan brick tea-fermentation fungus Aspergillus cristatus.</title>
        <authorList>
            <person name="Ge Y."/>
            <person name="Wang Y."/>
            <person name="Liu Y."/>
            <person name="Tan Y."/>
            <person name="Ren X."/>
            <person name="Zhang X."/>
            <person name="Hyde K.D."/>
            <person name="Liu Y."/>
            <person name="Liu Z."/>
        </authorList>
    </citation>
    <scope>NUCLEOTIDE SEQUENCE [LARGE SCALE GENOMIC DNA]</scope>
    <source>
        <strain evidence="1 2">GZAAS20.1005</strain>
    </source>
</reference>